<feature type="region of interest" description="Disordered" evidence="1">
    <location>
        <begin position="220"/>
        <end position="239"/>
    </location>
</feature>
<feature type="compositionally biased region" description="Basic and acidic residues" evidence="1">
    <location>
        <begin position="170"/>
        <end position="201"/>
    </location>
</feature>
<name>A0AAP0S5W4_LIQFO</name>
<dbReference type="AlphaFoldDB" id="A0AAP0S5W4"/>
<dbReference type="InterPro" id="IPR032795">
    <property type="entry name" value="DUF3741-assoc"/>
</dbReference>
<feature type="region of interest" description="Disordered" evidence="1">
    <location>
        <begin position="147"/>
        <end position="206"/>
    </location>
</feature>
<feature type="region of interest" description="Disordered" evidence="1">
    <location>
        <begin position="27"/>
        <end position="59"/>
    </location>
</feature>
<protein>
    <recommendedName>
        <fullName evidence="2">DUF3741 domain-containing protein</fullName>
    </recommendedName>
</protein>
<feature type="compositionally biased region" description="Basic and acidic residues" evidence="1">
    <location>
        <begin position="41"/>
        <end position="50"/>
    </location>
</feature>
<evidence type="ECO:0000313" key="3">
    <source>
        <dbReference type="EMBL" id="KAK9290099.1"/>
    </source>
</evidence>
<dbReference type="PANTHER" id="PTHR35499">
    <property type="entry name" value="OS05G0128300 PROTEIN"/>
    <property type="match status" value="1"/>
</dbReference>
<dbReference type="Proteomes" id="UP001415857">
    <property type="component" value="Unassembled WGS sequence"/>
</dbReference>
<accession>A0AAP0S5W4</accession>
<evidence type="ECO:0000313" key="4">
    <source>
        <dbReference type="Proteomes" id="UP001415857"/>
    </source>
</evidence>
<reference evidence="3 4" key="1">
    <citation type="journal article" date="2024" name="Plant J.">
        <title>Genome sequences and population genomics reveal climatic adaptation and genomic divergence between two closely related sweetgum species.</title>
        <authorList>
            <person name="Xu W.Q."/>
            <person name="Ren C.Q."/>
            <person name="Zhang X.Y."/>
            <person name="Comes H.P."/>
            <person name="Liu X.H."/>
            <person name="Li Y.G."/>
            <person name="Kettle C.J."/>
            <person name="Jalonen R."/>
            <person name="Gaisberger H."/>
            <person name="Ma Y.Z."/>
            <person name="Qiu Y.X."/>
        </authorList>
    </citation>
    <scope>NUCLEOTIDE SEQUENCE [LARGE SCALE GENOMIC DNA]</scope>
    <source>
        <strain evidence="3">Hangzhou</strain>
    </source>
</reference>
<sequence length="396" mass="45003">MADSQNATTKCFSGILRRLLCTGSLPTHPSDHFTEPNTTLEFEHPKKDPKTPVNVEAPPATTPGIVARLMGLESFPVPKGRSTLDPFSRSRSVNSMDFLMEFNQTQAWHRRVRTSVSFREVEPTVLHRQNHELFIFALENVDESGEFGSKQRKAEAGLGETKQRKVEKKKNKENVREKVHVKKKENVENKKKASKGKDEPRSSAVYGKQCSKVANCSGAKSVGSVLPHKNDVHRKPRENSKLKNTLKPVIQKKVTVGSKLINKKKSHHDSHLSEESRPMGLDSRRKSSPKIANYDYPSPYIARPTSNTDGLELGAIKSKDYESVKTRETTYYTELLGEIFRLTEIDVKESYWMAKEVRRFEDFEDTCMELGQDILDIELEEVVYELATYQLTSFAL</sequence>
<dbReference type="PANTHER" id="PTHR35499:SF4">
    <property type="entry name" value="ALC-INTERACTING PROTEIN 1"/>
    <property type="match status" value="1"/>
</dbReference>
<organism evidence="3 4">
    <name type="scientific">Liquidambar formosana</name>
    <name type="common">Formosan gum</name>
    <dbReference type="NCBI Taxonomy" id="63359"/>
    <lineage>
        <taxon>Eukaryota</taxon>
        <taxon>Viridiplantae</taxon>
        <taxon>Streptophyta</taxon>
        <taxon>Embryophyta</taxon>
        <taxon>Tracheophyta</taxon>
        <taxon>Spermatophyta</taxon>
        <taxon>Magnoliopsida</taxon>
        <taxon>eudicotyledons</taxon>
        <taxon>Gunneridae</taxon>
        <taxon>Pentapetalae</taxon>
        <taxon>Saxifragales</taxon>
        <taxon>Altingiaceae</taxon>
        <taxon>Liquidambar</taxon>
    </lineage>
</organism>
<feature type="region of interest" description="Disordered" evidence="1">
    <location>
        <begin position="263"/>
        <end position="299"/>
    </location>
</feature>
<feature type="compositionally biased region" description="Basic and acidic residues" evidence="1">
    <location>
        <begin position="269"/>
        <end position="285"/>
    </location>
</feature>
<dbReference type="Pfam" id="PF14383">
    <property type="entry name" value="VARLMGL"/>
    <property type="match status" value="1"/>
</dbReference>
<keyword evidence="4" id="KW-1185">Reference proteome</keyword>
<comment type="caution">
    <text evidence="3">The sequence shown here is derived from an EMBL/GenBank/DDBJ whole genome shotgun (WGS) entry which is preliminary data.</text>
</comment>
<gene>
    <name evidence="3" type="ORF">L1049_008263</name>
</gene>
<dbReference type="EMBL" id="JBBPBK010000002">
    <property type="protein sequence ID" value="KAK9290099.1"/>
    <property type="molecule type" value="Genomic_DNA"/>
</dbReference>
<evidence type="ECO:0000259" key="2">
    <source>
        <dbReference type="Pfam" id="PF14383"/>
    </source>
</evidence>
<evidence type="ECO:0000256" key="1">
    <source>
        <dbReference type="SAM" id="MobiDB-lite"/>
    </source>
</evidence>
<feature type="domain" description="DUF3741" evidence="2">
    <location>
        <begin position="54"/>
        <end position="76"/>
    </location>
</feature>
<proteinExistence type="predicted"/>